<feature type="transmembrane region" description="Helical" evidence="1">
    <location>
        <begin position="82"/>
        <end position="103"/>
    </location>
</feature>
<protein>
    <recommendedName>
        <fullName evidence="6">SdpI/YhfL protein family</fullName>
    </recommendedName>
</protein>
<dbReference type="Proteomes" id="UP000003490">
    <property type="component" value="Unassembled WGS sequence"/>
</dbReference>
<dbReference type="EMBL" id="ABCB02000019">
    <property type="protein sequence ID" value="EDO60572.1"/>
    <property type="molecule type" value="Genomic_DNA"/>
</dbReference>
<evidence type="ECO:0000256" key="1">
    <source>
        <dbReference type="SAM" id="Phobius"/>
    </source>
</evidence>
<comment type="caution">
    <text evidence="2">The sequence shown here is derived from an EMBL/GenBank/DDBJ whole genome shotgun (WGS) entry which is preliminary data.</text>
</comment>
<evidence type="ECO:0000313" key="3">
    <source>
        <dbReference type="EMBL" id="PEQ24794.1"/>
    </source>
</evidence>
<dbReference type="Proteomes" id="UP000220611">
    <property type="component" value="Unassembled WGS sequence"/>
</dbReference>
<evidence type="ECO:0000313" key="5">
    <source>
        <dbReference type="Proteomes" id="UP000220611"/>
    </source>
</evidence>
<feature type="transmembrane region" description="Helical" evidence="1">
    <location>
        <begin position="163"/>
        <end position="184"/>
    </location>
</feature>
<proteinExistence type="predicted"/>
<dbReference type="HOGENOM" id="CLU_1406586_0_0_9"/>
<reference evidence="2 4" key="1">
    <citation type="submission" date="2007-08" db="EMBL/GenBank/DDBJ databases">
        <title>Draft genome sequence of Clostridium leptum (DSM 753).</title>
        <authorList>
            <person name="Sudarsanam P."/>
            <person name="Ley R."/>
            <person name="Guruge J."/>
            <person name="Turnbaugh P.J."/>
            <person name="Mahowald M."/>
            <person name="Liep D."/>
            <person name="Gordon J."/>
        </authorList>
    </citation>
    <scope>NUCLEOTIDE SEQUENCE [LARGE SCALE GENOMIC DNA]</scope>
    <source>
        <strain evidence="2 4">DSM 753</strain>
    </source>
</reference>
<feature type="transmembrane region" description="Helical" evidence="1">
    <location>
        <begin position="136"/>
        <end position="157"/>
    </location>
</feature>
<reference evidence="3 5" key="3">
    <citation type="submission" date="2017-07" db="EMBL/GenBank/DDBJ databases">
        <title>Prevalence of linear plasmids in Cutibacterium (Propionibacterium) acnes isolates obtained from prostatic tissue.</title>
        <authorList>
            <person name="Davidsson S."/>
            <person name="Carlsson J."/>
            <person name="Molling P."/>
            <person name="Andren O."/>
            <person name="Andersson S.-O."/>
            <person name="Brzuszkiewicz E."/>
            <person name="Poehlein A."/>
            <person name="Al-Zeer M."/>
            <person name="Brinkmann V."/>
            <person name="Scavenius C."/>
            <person name="Nazipi S."/>
            <person name="Soderquist B."/>
            <person name="Bruggemann H."/>
        </authorList>
    </citation>
    <scope>NUCLEOTIDE SEQUENCE [LARGE SCALE GENOMIC DNA]</scope>
    <source>
        <strain evidence="3 5">DSM 753</strain>
    </source>
</reference>
<sequence length="193" mass="21940">MAGCARVWPSRKASISFPGRRAPRPAEDVWLCLRGLFSQLRLRACWLRPFHWLDWKGGLGGKASVRKSKPEFGGRRELMMKVFAVLSLYIVFALILGILAFVLKKRHTRFPDFTVGYHDKRVMENKEKWECANHTAGNLCAFFALVSAMASVLLYFVKASVEAMIILFFVLSGVAVLAVLIFPVRICKKFDRL</sequence>
<keyword evidence="1" id="KW-0812">Transmembrane</keyword>
<evidence type="ECO:0000313" key="2">
    <source>
        <dbReference type="EMBL" id="EDO60572.1"/>
    </source>
</evidence>
<keyword evidence="1" id="KW-1133">Transmembrane helix</keyword>
<dbReference type="EMBL" id="NOXF01000004">
    <property type="protein sequence ID" value="PEQ24794.1"/>
    <property type="molecule type" value="Genomic_DNA"/>
</dbReference>
<name>A7VUC2_9FIRM</name>
<gene>
    <name evidence="3" type="ORF">CH238_07500</name>
    <name evidence="2" type="ORF">CLOLEP_02168</name>
</gene>
<evidence type="ECO:0000313" key="4">
    <source>
        <dbReference type="Proteomes" id="UP000003490"/>
    </source>
</evidence>
<dbReference type="AlphaFoldDB" id="A7VUC2"/>
<keyword evidence="5" id="KW-1185">Reference proteome</keyword>
<evidence type="ECO:0008006" key="6">
    <source>
        <dbReference type="Google" id="ProtNLM"/>
    </source>
</evidence>
<reference evidence="2 4" key="2">
    <citation type="submission" date="2007-08" db="EMBL/GenBank/DDBJ databases">
        <authorList>
            <person name="Fulton L."/>
            <person name="Clifton S."/>
            <person name="Fulton B."/>
            <person name="Xu J."/>
            <person name="Minx P."/>
            <person name="Pepin K.H."/>
            <person name="Johnson M."/>
            <person name="Thiruvilangam P."/>
            <person name="Bhonagiri V."/>
            <person name="Nash W.E."/>
            <person name="Wang C."/>
            <person name="Mardis E.R."/>
            <person name="Wilson R.K."/>
        </authorList>
    </citation>
    <scope>NUCLEOTIDE SEQUENCE [LARGE SCALE GENOMIC DNA]</scope>
    <source>
        <strain evidence="2 4">DSM 753</strain>
    </source>
</reference>
<organism evidence="2 4">
    <name type="scientific">[Clostridium] leptum DSM 753</name>
    <dbReference type="NCBI Taxonomy" id="428125"/>
    <lineage>
        <taxon>Bacteria</taxon>
        <taxon>Bacillati</taxon>
        <taxon>Bacillota</taxon>
        <taxon>Clostridia</taxon>
        <taxon>Eubacteriales</taxon>
        <taxon>Oscillospiraceae</taxon>
        <taxon>Oscillospiraceae incertae sedis</taxon>
    </lineage>
</organism>
<accession>A7VUC2</accession>
<keyword evidence="1" id="KW-0472">Membrane</keyword>